<dbReference type="Proteomes" id="UP001066276">
    <property type="component" value="Chromosome 4_2"/>
</dbReference>
<evidence type="ECO:0000256" key="1">
    <source>
        <dbReference type="SAM" id="MobiDB-lite"/>
    </source>
</evidence>
<organism evidence="2 3">
    <name type="scientific">Pleurodeles waltl</name>
    <name type="common">Iberian ribbed newt</name>
    <dbReference type="NCBI Taxonomy" id="8319"/>
    <lineage>
        <taxon>Eukaryota</taxon>
        <taxon>Metazoa</taxon>
        <taxon>Chordata</taxon>
        <taxon>Craniata</taxon>
        <taxon>Vertebrata</taxon>
        <taxon>Euteleostomi</taxon>
        <taxon>Amphibia</taxon>
        <taxon>Batrachia</taxon>
        <taxon>Caudata</taxon>
        <taxon>Salamandroidea</taxon>
        <taxon>Salamandridae</taxon>
        <taxon>Pleurodelinae</taxon>
        <taxon>Pleurodeles</taxon>
    </lineage>
</organism>
<protein>
    <submittedName>
        <fullName evidence="2">Uncharacterized protein</fullName>
    </submittedName>
</protein>
<gene>
    <name evidence="2" type="ORF">NDU88_007487</name>
</gene>
<name>A0AAV7SSZ5_PLEWA</name>
<proteinExistence type="predicted"/>
<accession>A0AAV7SSZ5</accession>
<evidence type="ECO:0000313" key="2">
    <source>
        <dbReference type="EMBL" id="KAJ1167094.1"/>
    </source>
</evidence>
<dbReference type="AlphaFoldDB" id="A0AAV7SSZ5"/>
<keyword evidence="3" id="KW-1185">Reference proteome</keyword>
<dbReference type="EMBL" id="JANPWB010000008">
    <property type="protein sequence ID" value="KAJ1167094.1"/>
    <property type="molecule type" value="Genomic_DNA"/>
</dbReference>
<comment type="caution">
    <text evidence="2">The sequence shown here is derived from an EMBL/GenBank/DDBJ whole genome shotgun (WGS) entry which is preliminary data.</text>
</comment>
<sequence length="128" mass="14068">MTWLDCSSAGALLPRIPVLHVLQVQCRPGWAAADSARPDHPQYDAEPANGSQGRSNIPGLESLYWPCLHVSHHLHGDLETRKLTLSKPDTVAELWQSVSKMVRSLVLLVSALFSELPFSLSAPVEYVT</sequence>
<feature type="region of interest" description="Disordered" evidence="1">
    <location>
        <begin position="33"/>
        <end position="53"/>
    </location>
</feature>
<reference evidence="2" key="1">
    <citation type="journal article" date="2022" name="bioRxiv">
        <title>Sequencing and chromosome-scale assembly of the giantPleurodeles waltlgenome.</title>
        <authorList>
            <person name="Brown T."/>
            <person name="Elewa A."/>
            <person name="Iarovenko S."/>
            <person name="Subramanian E."/>
            <person name="Araus A.J."/>
            <person name="Petzold A."/>
            <person name="Susuki M."/>
            <person name="Suzuki K.-i.T."/>
            <person name="Hayashi T."/>
            <person name="Toyoda A."/>
            <person name="Oliveira C."/>
            <person name="Osipova E."/>
            <person name="Leigh N.D."/>
            <person name="Simon A."/>
            <person name="Yun M.H."/>
        </authorList>
    </citation>
    <scope>NUCLEOTIDE SEQUENCE</scope>
    <source>
        <strain evidence="2">20211129_DDA</strain>
        <tissue evidence="2">Liver</tissue>
    </source>
</reference>
<evidence type="ECO:0000313" key="3">
    <source>
        <dbReference type="Proteomes" id="UP001066276"/>
    </source>
</evidence>